<reference evidence="3" key="1">
    <citation type="submission" date="2016-10" db="EMBL/GenBank/DDBJ databases">
        <authorList>
            <person name="Varghese N."/>
            <person name="Submissions S."/>
        </authorList>
    </citation>
    <scope>NUCLEOTIDE SEQUENCE [LARGE SCALE GENOMIC DNA]</scope>
    <source>
        <strain evidence="3">CGMCC 1.10223</strain>
    </source>
</reference>
<dbReference type="Proteomes" id="UP000183410">
    <property type="component" value="Unassembled WGS sequence"/>
</dbReference>
<sequence length="115" mass="12983">MDRADVLDLFAEIAAEYPTFDSSDAEVDRHFKYLHDFPFEAAKQNVEQHIKTNKWPPAIADIRGKLGDQLDSQRGKEQAAAFEAQLQEWEAASSPPPAGFWEAGRQLLRRDPVGD</sequence>
<keyword evidence="3" id="KW-1185">Reference proteome</keyword>
<accession>A0A1I2H1M7</accession>
<dbReference type="EMBL" id="FONN01000019">
    <property type="protein sequence ID" value="SFF22631.1"/>
    <property type="molecule type" value="Genomic_DNA"/>
</dbReference>
<name>A0A1I2H1M7_9BACL</name>
<protein>
    <submittedName>
        <fullName evidence="2">Uncharacterized protein</fullName>
    </submittedName>
</protein>
<dbReference type="Gene3D" id="1.10.8.200">
    <property type="entry name" value="Replisome organizer (g39p helicase loader/inhibitor protein)"/>
    <property type="match status" value="1"/>
</dbReference>
<evidence type="ECO:0000313" key="3">
    <source>
        <dbReference type="Proteomes" id="UP000183410"/>
    </source>
</evidence>
<proteinExistence type="predicted"/>
<dbReference type="AlphaFoldDB" id="A0A1I2H1M7"/>
<gene>
    <name evidence="2" type="ORF">SAMN04487969_11933</name>
</gene>
<evidence type="ECO:0000256" key="1">
    <source>
        <dbReference type="SAM" id="MobiDB-lite"/>
    </source>
</evidence>
<dbReference type="RefSeq" id="WP_046233702.1">
    <property type="nucleotide sequence ID" value="NZ_FONN01000019.1"/>
</dbReference>
<evidence type="ECO:0000313" key="2">
    <source>
        <dbReference type="EMBL" id="SFF22631.1"/>
    </source>
</evidence>
<dbReference type="OrthoDB" id="2625859at2"/>
<organism evidence="2 3">
    <name type="scientific">Paenibacillus algorifonticola</name>
    <dbReference type="NCBI Taxonomy" id="684063"/>
    <lineage>
        <taxon>Bacteria</taxon>
        <taxon>Bacillati</taxon>
        <taxon>Bacillota</taxon>
        <taxon>Bacilli</taxon>
        <taxon>Bacillales</taxon>
        <taxon>Paenibacillaceae</taxon>
        <taxon>Paenibacillus</taxon>
    </lineage>
</organism>
<feature type="region of interest" description="Disordered" evidence="1">
    <location>
        <begin position="89"/>
        <end position="115"/>
    </location>
</feature>